<dbReference type="OrthoDB" id="426210at2759"/>
<dbReference type="GO" id="GO:0071897">
    <property type="term" value="P:DNA biosynthetic process"/>
    <property type="evidence" value="ECO:0007669"/>
    <property type="project" value="UniProtKB-ARBA"/>
</dbReference>
<proteinExistence type="predicted"/>
<evidence type="ECO:0000313" key="3">
    <source>
        <dbReference type="Proteomes" id="UP000494165"/>
    </source>
</evidence>
<dbReference type="Pfam" id="PF00078">
    <property type="entry name" value="RVT_1"/>
    <property type="match status" value="2"/>
</dbReference>
<feature type="domain" description="Reverse transcriptase" evidence="1">
    <location>
        <begin position="233"/>
        <end position="504"/>
    </location>
</feature>
<dbReference type="InterPro" id="IPR043502">
    <property type="entry name" value="DNA/RNA_pol_sf"/>
</dbReference>
<dbReference type="PANTHER" id="PTHR33332">
    <property type="entry name" value="REVERSE TRANSCRIPTASE DOMAIN-CONTAINING PROTEIN"/>
    <property type="match status" value="1"/>
</dbReference>
<feature type="domain" description="Reverse transcriptase" evidence="1">
    <location>
        <begin position="889"/>
        <end position="1163"/>
    </location>
</feature>
<accession>A0A8S1CEA5</accession>
<reference evidence="2 3" key="1">
    <citation type="submission" date="2020-04" db="EMBL/GenBank/DDBJ databases">
        <authorList>
            <person name="Alioto T."/>
            <person name="Alioto T."/>
            <person name="Gomez Garrido J."/>
        </authorList>
    </citation>
    <scope>NUCLEOTIDE SEQUENCE [LARGE SCALE GENOMIC DNA]</scope>
</reference>
<dbReference type="InterPro" id="IPR000477">
    <property type="entry name" value="RT_dom"/>
</dbReference>
<dbReference type="PROSITE" id="PS50878">
    <property type="entry name" value="RT_POL"/>
    <property type="match status" value="2"/>
</dbReference>
<protein>
    <recommendedName>
        <fullName evidence="1">Reverse transcriptase domain-containing protein</fullName>
    </recommendedName>
</protein>
<keyword evidence="3" id="KW-1185">Reference proteome</keyword>
<dbReference type="EMBL" id="CADEPI010000038">
    <property type="protein sequence ID" value="CAB3368644.1"/>
    <property type="molecule type" value="Genomic_DNA"/>
</dbReference>
<gene>
    <name evidence="2" type="ORF">CLODIP_2_CD07190</name>
</gene>
<organism evidence="2 3">
    <name type="scientific">Cloeon dipterum</name>
    <dbReference type="NCBI Taxonomy" id="197152"/>
    <lineage>
        <taxon>Eukaryota</taxon>
        <taxon>Metazoa</taxon>
        <taxon>Ecdysozoa</taxon>
        <taxon>Arthropoda</taxon>
        <taxon>Hexapoda</taxon>
        <taxon>Insecta</taxon>
        <taxon>Pterygota</taxon>
        <taxon>Palaeoptera</taxon>
        <taxon>Ephemeroptera</taxon>
        <taxon>Pisciforma</taxon>
        <taxon>Baetidae</taxon>
        <taxon>Cloeon</taxon>
    </lineage>
</organism>
<evidence type="ECO:0000259" key="1">
    <source>
        <dbReference type="PROSITE" id="PS50878"/>
    </source>
</evidence>
<evidence type="ECO:0000313" key="2">
    <source>
        <dbReference type="EMBL" id="CAB3368644.1"/>
    </source>
</evidence>
<dbReference type="Proteomes" id="UP000494165">
    <property type="component" value="Unassembled WGS sequence"/>
</dbReference>
<sequence>MWRFQATSSNNTPMLLQTRTCDGQRYRLQKGSKTRPVYHLGQASNDAIEKKILRWLNTNKQRFRTDDIDSLWNSFYDFFMTDAMAPLEGSLVPLQRSTAVDEVDVKVVQQELKELLRGQDKHVADLLCDYFSSSLGLKIRCLKRGGKSFNTDVEMAEFANSELKQTMLLYAASDPGPGKPERMQRVVTEDMVLEAIENIKESRKSSGLLLITQKMLTLAPRAMAAVLYKFYDKSLREKSLPADWLNSVITLAHKDTDLDPTLVDNYRPIGITCVPSKILESLVGRHLQQCMERQWSRSQHGNRPKFSTETLLVTALEEIRDDLQRYGRVDCLRLDFSKAGERVMHSVLISKLERLGVDATTVGWVRAFLRGRKQCVRVGNAISSFAEVTCGLPQGSPLSSVLLTIYLNDLSQGPSRARLYQYCDDTLIAKAITQHEDGQELQWALDWVQHWMNDNHMTVSSEKCQAISFQRTNQRRASTLKVQYWLDGNAVPVVPHIKFLGLHLSCDQTWDKHAKSLLERWLPVAEYFKKLPAKQKAVCYELFIQNGLEKHCLIWGSRLEQANPKLFDRIDRIRRDHAANPSLSERRPIAYKELINECLDKRSTRFRSSKFESLVSSSDSIIGDAVAELSSFNKSSCFSSSFSNSSRKKIAKYADGSKLQRLFDETLSLHFQLHKRRMAAPTKVYKFSMADKGKLRKLLTTNLKEWERSFSRESDADTMVQLAKEGLEELIVESVDKTVPSSFKKHRKESHVLTLEEKQELLKRMFEQEPNEEDAFDRAVQFLHDEVKGKPPINKLITPKGKVIKDAQEIATYFNLLWSQPTSKDDEILQIEIIKPEKCVEFKLDIQMIEERIALLPSNKSHGSFDVSNEMIKLDATAIAPFLFRMYQIILKTRNIPEDWLHSTVIPAYKGKGEVTSEDNYRPISLSPPLGRLLEHIIGDYLNDVLKELFLLHVRQHGHRKGFSNESQLACFREEVSLFTRSGSQVDCVKVDLKAATNFVNHRLLLNKLKCLPIDRTVYVFIKTFLIGHTQTVKVKGAVSPILDLRQGLPQGSPLTNPLFLIYINSIFTALRNKSRIRGFGDDLLVYKEIKNKDDQYSLQEDLYQLEKYIHDHGLKANKKKVQTITFYNPDRCKKENLIMREYLMFDAKVTRVSHLEYLGVTLSFDLTPYRHVINLIDKHEPTLDLYMELVKLIPAKFKRRIYIHVLRPKLEICSSIWGLRSNYSDDDLFARLERVQQKWAAFILETPFHSQSWHPSWKANRAKLGWDSLHARRLMAQLHLMHKIFNRENCLREMVHMEKKQLKDGSYQEMRKDMQSVLARGKTAWRRMVLHVKENQGHLCSSEDELMRKVIEERDNYCRYVADCYEDNRPSKVKNLMLEPTETIEKVARTSPFGIHHLLSLIE</sequence>
<dbReference type="CDD" id="cd01650">
    <property type="entry name" value="RT_nLTR_like"/>
    <property type="match status" value="2"/>
</dbReference>
<comment type="caution">
    <text evidence="2">The sequence shown here is derived from an EMBL/GenBank/DDBJ whole genome shotgun (WGS) entry which is preliminary data.</text>
</comment>
<dbReference type="SUPFAM" id="SSF56672">
    <property type="entry name" value="DNA/RNA polymerases"/>
    <property type="match status" value="2"/>
</dbReference>
<name>A0A8S1CEA5_9INSE</name>